<dbReference type="SUPFAM" id="SSF50978">
    <property type="entry name" value="WD40 repeat-like"/>
    <property type="match status" value="1"/>
</dbReference>
<dbReference type="SMART" id="SM00320">
    <property type="entry name" value="WD40"/>
    <property type="match status" value="4"/>
</dbReference>
<reference evidence="5" key="1">
    <citation type="submission" date="2023-04" db="EMBL/GenBank/DDBJ databases">
        <title>Phytophthora fragariaefolia NBRC 109709.</title>
        <authorList>
            <person name="Ichikawa N."/>
            <person name="Sato H."/>
            <person name="Tonouchi N."/>
        </authorList>
    </citation>
    <scope>NUCLEOTIDE SEQUENCE</scope>
    <source>
        <strain evidence="5">NBRC 109709</strain>
    </source>
</reference>
<feature type="region of interest" description="Disordered" evidence="3">
    <location>
        <begin position="237"/>
        <end position="369"/>
    </location>
</feature>
<evidence type="ECO:0000259" key="4">
    <source>
        <dbReference type="Pfam" id="PF13720"/>
    </source>
</evidence>
<dbReference type="PANTHER" id="PTHR44499">
    <property type="entry name" value="JOUBERIN"/>
    <property type="match status" value="1"/>
</dbReference>
<accession>A0A9W6Y5A6</accession>
<dbReference type="Pfam" id="PF00400">
    <property type="entry name" value="WD40"/>
    <property type="match status" value="2"/>
</dbReference>
<dbReference type="InterPro" id="IPR015943">
    <property type="entry name" value="WD40/YVTN_repeat-like_dom_sf"/>
</dbReference>
<dbReference type="InterPro" id="IPR018357">
    <property type="entry name" value="Hexapep_transf_CS"/>
</dbReference>
<keyword evidence="1" id="KW-0808">Transferase</keyword>
<dbReference type="SUPFAM" id="SSF51161">
    <property type="entry name" value="Trimeric LpxA-like enzymes"/>
    <property type="match status" value="1"/>
</dbReference>
<dbReference type="Pfam" id="PF13720">
    <property type="entry name" value="Acetyltransf_11"/>
    <property type="match status" value="1"/>
</dbReference>
<dbReference type="InterPro" id="IPR001680">
    <property type="entry name" value="WD40_rpt"/>
</dbReference>
<evidence type="ECO:0000313" key="6">
    <source>
        <dbReference type="Proteomes" id="UP001165121"/>
    </source>
</evidence>
<dbReference type="Gene3D" id="2.160.10.10">
    <property type="entry name" value="Hexapeptide repeat proteins"/>
    <property type="match status" value="1"/>
</dbReference>
<evidence type="ECO:0000256" key="1">
    <source>
        <dbReference type="ARBA" id="ARBA00022679"/>
    </source>
</evidence>
<dbReference type="InterPro" id="IPR036322">
    <property type="entry name" value="WD40_repeat_dom_sf"/>
</dbReference>
<feature type="region of interest" description="Disordered" evidence="3">
    <location>
        <begin position="613"/>
        <end position="676"/>
    </location>
</feature>
<dbReference type="InterPro" id="IPR029098">
    <property type="entry name" value="Acetyltransf_C"/>
</dbReference>
<protein>
    <submittedName>
        <fullName evidence="5">Unnamed protein product</fullName>
    </submittedName>
</protein>
<dbReference type="InterPro" id="IPR011004">
    <property type="entry name" value="Trimer_LpxA-like_sf"/>
</dbReference>
<feature type="repeat" description="WD" evidence="2">
    <location>
        <begin position="748"/>
        <end position="784"/>
    </location>
</feature>
<evidence type="ECO:0000313" key="5">
    <source>
        <dbReference type="EMBL" id="GMF53263.1"/>
    </source>
</evidence>
<dbReference type="AlphaFoldDB" id="A0A9W6Y5A6"/>
<feature type="compositionally biased region" description="Polar residues" evidence="3">
    <location>
        <begin position="307"/>
        <end position="316"/>
    </location>
</feature>
<evidence type="ECO:0000256" key="3">
    <source>
        <dbReference type="SAM" id="MobiDB-lite"/>
    </source>
</evidence>
<dbReference type="Gene3D" id="2.130.10.10">
    <property type="entry name" value="YVTN repeat-like/Quinoprotein amine dehydrogenase"/>
    <property type="match status" value="1"/>
</dbReference>
<comment type="caution">
    <text evidence="5">The sequence shown here is derived from an EMBL/GenBank/DDBJ whole genome shotgun (WGS) entry which is preliminary data.</text>
</comment>
<organism evidence="5 6">
    <name type="scientific">Phytophthora fragariaefolia</name>
    <dbReference type="NCBI Taxonomy" id="1490495"/>
    <lineage>
        <taxon>Eukaryota</taxon>
        <taxon>Sar</taxon>
        <taxon>Stramenopiles</taxon>
        <taxon>Oomycota</taxon>
        <taxon>Peronosporomycetes</taxon>
        <taxon>Peronosporales</taxon>
        <taxon>Peronosporaceae</taxon>
        <taxon>Phytophthora</taxon>
    </lineage>
</organism>
<evidence type="ECO:0000256" key="2">
    <source>
        <dbReference type="PROSITE-ProRule" id="PRU00221"/>
    </source>
</evidence>
<dbReference type="PROSITE" id="PS00101">
    <property type="entry name" value="HEXAPEP_TRANSFERASES"/>
    <property type="match status" value="1"/>
</dbReference>
<dbReference type="PROSITE" id="PS50082">
    <property type="entry name" value="WD_REPEATS_2"/>
    <property type="match status" value="1"/>
</dbReference>
<feature type="domain" description="UDP N-acetylglucosamine O-acyltransferase C-terminal" evidence="4">
    <location>
        <begin position="108"/>
        <end position="152"/>
    </location>
</feature>
<dbReference type="EMBL" id="BSXT01003254">
    <property type="protein sequence ID" value="GMF53263.1"/>
    <property type="molecule type" value="Genomic_DNA"/>
</dbReference>
<proteinExistence type="predicted"/>
<dbReference type="InterPro" id="IPR001451">
    <property type="entry name" value="Hexapep"/>
</dbReference>
<gene>
    <name evidence="5" type="ORF">Pfra01_002198000</name>
</gene>
<dbReference type="InterPro" id="IPR052803">
    <property type="entry name" value="Cilium-Associated_Jouberin"/>
</dbReference>
<dbReference type="Proteomes" id="UP001165121">
    <property type="component" value="Unassembled WGS sequence"/>
</dbReference>
<keyword evidence="2" id="KW-0853">WD repeat</keyword>
<dbReference type="Pfam" id="PF00132">
    <property type="entry name" value="Hexapep"/>
    <property type="match status" value="1"/>
</dbReference>
<dbReference type="OrthoDB" id="2096344at2759"/>
<dbReference type="PROSITE" id="PS50294">
    <property type="entry name" value="WD_REPEATS_REGION"/>
    <property type="match status" value="1"/>
</dbReference>
<dbReference type="GO" id="GO:0036064">
    <property type="term" value="C:ciliary basal body"/>
    <property type="evidence" value="ECO:0007669"/>
    <property type="project" value="TreeGrafter"/>
</dbReference>
<keyword evidence="6" id="KW-1185">Reference proteome</keyword>
<dbReference type="GO" id="GO:0044458">
    <property type="term" value="P:motile cilium assembly"/>
    <property type="evidence" value="ECO:0007669"/>
    <property type="project" value="TreeGrafter"/>
</dbReference>
<dbReference type="PANTHER" id="PTHR44499:SF1">
    <property type="entry name" value="JOUBERIN"/>
    <property type="match status" value="1"/>
</dbReference>
<name>A0A9W6Y5A6_9STRA</name>
<feature type="compositionally biased region" description="Polar residues" evidence="3">
    <location>
        <begin position="336"/>
        <end position="369"/>
    </location>
</feature>
<dbReference type="GO" id="GO:0016740">
    <property type="term" value="F:transferase activity"/>
    <property type="evidence" value="ECO:0007669"/>
    <property type="project" value="UniProtKB-KW"/>
</dbReference>
<sequence>MFTGKESSDLTLVVGSNCVIREHVTVHGSTSYSDEPTSVGDDCWLLCGAHVAHDAQLGRRVVVSNNVCIAGHVSIGDGAIIGGQVGLKQHVSVGRLAMVGGQSAVDGDVLPYGLVVGNRAKLAGLNLVGLRRTGVSRSNIKLLLRVYRYIFGAPACKKTGFAPALEYVLTIVVRSQLFCLCFVLSLASLAYRETVVERALEAKEYLVAEGLDHERIPLVHEMVRFLSVVLSSKTTQVHSGTMGKKAMTLDTSGDGTKEDTAKRSPKAKGRPRKSVMRQHRKASLRAERAEEPLSPQAESPLLENSDEVLQQSTLSSKDAKSIRRKGRLSSSKRDNNNGNGEVLQNQQSPTPSGRRSSIMSWRSRNSTASIVEDAPPASCPLSCQPSACFIGSLNGSITETHLPLLSKHTKARLNALKTQQDQRQLEITIERSDELPFGAYSHPQVCVHIVDRCTGRALCPPQITSEAKFCDGLSNNDCTRSRFESVSTQDEDDKYHKPSAETDYRHIAWGFFHTITSKGNPTIDSFVLPYVDENVKGGLRSTGVLDVCGLRVRLFEYQVITWMDNYQARLQWGWRKNHLTMPAVFLQYQKRSRVSAPSTLHVQLRAVRAANSPRQAVAAESNETIPNAEISDEQKQNANLVPGGGDNLEPPQTDAIPNQAAGTESKAVSSDSGSSDKFDVLEPCKRNYLEPCLIPQRVLYSLPTGKKGCSAVCFSPCGRYLAASVSPELGEFVVKVYSMTSAELYAVGRGHRGIIYSLQWSTHSSGHLRLLSASSDGTVRLWKLPSLHSSIPKSSPRATSARRVVLTGASDGCLRFRKESSVPNGQPEHATLKVSSVAVHTVCAENKTGRVFCGDAKGDIMVWRPIANSSMLGDFELIKTIITGQTSITSLELHPRKAHLLVHTQPNALFQYELRSYLLLNKSYAGVTCESLLVKSTFSPDGKLVISGSEDGVPRLFTSLHGEQLERGVWGTHFFHDFPLLDVSWSPVAHMAALCSYGGNNPIVVLCSYRNDKEAIFTDESATMITANSTTTSLQQLAIDAFRGGNQSDVLSGDHTQRLQRALERRQKRLQAKVNEMP</sequence>
<feature type="compositionally biased region" description="Basic residues" evidence="3">
    <location>
        <begin position="263"/>
        <end position="283"/>
    </location>
</feature>